<evidence type="ECO:0000313" key="2">
    <source>
        <dbReference type="Proteomes" id="UP000706525"/>
    </source>
</evidence>
<dbReference type="EMBL" id="CAJZAG010000012">
    <property type="protein sequence ID" value="CAG9184490.1"/>
    <property type="molecule type" value="Genomic_DNA"/>
</dbReference>
<proteinExistence type="predicted"/>
<sequence length="366" mass="41053">MTVTQQGRWIEIDEKRAMLFGESGNKLAFRTYNEICTLEDLLARLRAGEKGDDVPICMEGFGCDYDEACRLVFTGNEPSPEAIERLLTAANGAFLYGTIKAPQTERAFLESLGVELGGYNDQEQLFYARASAETAFRLSQHEGDFPAMLHERHFDLPVVHTPDDATPAALRAETAFIDFQQSRSNEVNNWQAQRRAVTESLQHALQRERASLQPARLYVEAGSKADGPHVEWAMIDVTPELLQRVLQLRQACIANQLLSVRANGGPSRWNRAKEWRPDIPALIVSPGEFRFEAQPKLDAMHPGVETASVPIDRLLQLLEQGARHNSRDFSWFDGALYYANADAEWLRDCVADSAPSYETDRPDLAA</sequence>
<evidence type="ECO:0000313" key="1">
    <source>
        <dbReference type="EMBL" id="CAG9184490.1"/>
    </source>
</evidence>
<protein>
    <submittedName>
        <fullName evidence="1">Uncharacterized protein</fullName>
    </submittedName>
</protein>
<reference evidence="1 2" key="1">
    <citation type="submission" date="2021-08" db="EMBL/GenBank/DDBJ databases">
        <authorList>
            <person name="Peeters C."/>
        </authorList>
    </citation>
    <scope>NUCLEOTIDE SEQUENCE [LARGE SCALE GENOMIC DNA]</scope>
    <source>
        <strain evidence="1 2">LMG 32289</strain>
    </source>
</reference>
<comment type="caution">
    <text evidence="1">The sequence shown here is derived from an EMBL/GenBank/DDBJ whole genome shotgun (WGS) entry which is preliminary data.</text>
</comment>
<organism evidence="1 2">
    <name type="scientific">Cupriavidus pampae</name>
    <dbReference type="NCBI Taxonomy" id="659251"/>
    <lineage>
        <taxon>Bacteria</taxon>
        <taxon>Pseudomonadati</taxon>
        <taxon>Pseudomonadota</taxon>
        <taxon>Betaproteobacteria</taxon>
        <taxon>Burkholderiales</taxon>
        <taxon>Burkholderiaceae</taxon>
        <taxon>Cupriavidus</taxon>
    </lineage>
</organism>
<accession>A0ABM8XVQ5</accession>
<dbReference type="RefSeq" id="WP_223994333.1">
    <property type="nucleotide sequence ID" value="NZ_CAJZAG010000012.1"/>
</dbReference>
<name>A0ABM8XVQ5_9BURK</name>
<gene>
    <name evidence="1" type="ORF">LMG32289_05638</name>
</gene>
<keyword evidence="2" id="KW-1185">Reference proteome</keyword>
<dbReference type="Proteomes" id="UP000706525">
    <property type="component" value="Unassembled WGS sequence"/>
</dbReference>